<evidence type="ECO:0000313" key="1">
    <source>
        <dbReference type="EMBL" id="CAI6372630.1"/>
    </source>
</evidence>
<accession>A0AAV0XVR4</accession>
<keyword evidence="2" id="KW-1185">Reference proteome</keyword>
<dbReference type="AlphaFoldDB" id="A0AAV0XVR4"/>
<reference evidence="1 2" key="1">
    <citation type="submission" date="2023-01" db="EMBL/GenBank/DDBJ databases">
        <authorList>
            <person name="Whitehead M."/>
        </authorList>
    </citation>
    <scope>NUCLEOTIDE SEQUENCE [LARGE SCALE GENOMIC DNA]</scope>
</reference>
<proteinExistence type="predicted"/>
<evidence type="ECO:0000313" key="2">
    <source>
        <dbReference type="Proteomes" id="UP001160148"/>
    </source>
</evidence>
<sequence>MSTYVITGTSNTCTRLFIRSTTSISTEASDTIEGGSYQADTKLRTERAAHRPMVVSRYLAAAIHCELVYYIIVGNPSPVNQSTTLWNQREF</sequence>
<protein>
    <submittedName>
        <fullName evidence="1">Uncharacterized protein</fullName>
    </submittedName>
</protein>
<dbReference type="EMBL" id="CARXXK010001056">
    <property type="protein sequence ID" value="CAI6372630.1"/>
    <property type="molecule type" value="Genomic_DNA"/>
</dbReference>
<organism evidence="1 2">
    <name type="scientific">Macrosiphum euphorbiae</name>
    <name type="common">potato aphid</name>
    <dbReference type="NCBI Taxonomy" id="13131"/>
    <lineage>
        <taxon>Eukaryota</taxon>
        <taxon>Metazoa</taxon>
        <taxon>Ecdysozoa</taxon>
        <taxon>Arthropoda</taxon>
        <taxon>Hexapoda</taxon>
        <taxon>Insecta</taxon>
        <taxon>Pterygota</taxon>
        <taxon>Neoptera</taxon>
        <taxon>Paraneoptera</taxon>
        <taxon>Hemiptera</taxon>
        <taxon>Sternorrhyncha</taxon>
        <taxon>Aphidomorpha</taxon>
        <taxon>Aphidoidea</taxon>
        <taxon>Aphididae</taxon>
        <taxon>Macrosiphini</taxon>
        <taxon>Macrosiphum</taxon>
    </lineage>
</organism>
<gene>
    <name evidence="1" type="ORF">MEUPH1_LOCUS26477</name>
</gene>
<dbReference type="Proteomes" id="UP001160148">
    <property type="component" value="Unassembled WGS sequence"/>
</dbReference>
<comment type="caution">
    <text evidence="1">The sequence shown here is derived from an EMBL/GenBank/DDBJ whole genome shotgun (WGS) entry which is preliminary data.</text>
</comment>
<name>A0AAV0XVR4_9HEMI</name>